<accession>A0A5M6D7C6</accession>
<gene>
    <name evidence="1" type="ORF">F0145_19380</name>
</gene>
<reference evidence="1 2" key="1">
    <citation type="submission" date="2019-09" db="EMBL/GenBank/DDBJ databases">
        <title>Genome sequence and assembly of Adhaeribacter sp.</title>
        <authorList>
            <person name="Chhetri G."/>
        </authorList>
    </citation>
    <scope>NUCLEOTIDE SEQUENCE [LARGE SCALE GENOMIC DNA]</scope>
    <source>
        <strain evidence="1 2">DK36</strain>
    </source>
</reference>
<dbReference type="Pfam" id="PF14092">
    <property type="entry name" value="DUF4270"/>
    <property type="match status" value="1"/>
</dbReference>
<comment type="caution">
    <text evidence="1">The sequence shown here is derived from an EMBL/GenBank/DDBJ whole genome shotgun (WGS) entry which is preliminary data.</text>
</comment>
<protein>
    <submittedName>
        <fullName evidence="1">DUF4270 domain-containing protein</fullName>
    </submittedName>
</protein>
<evidence type="ECO:0000313" key="2">
    <source>
        <dbReference type="Proteomes" id="UP000323426"/>
    </source>
</evidence>
<dbReference type="EMBL" id="VWSF01000018">
    <property type="protein sequence ID" value="KAA5542390.1"/>
    <property type="molecule type" value="Genomic_DNA"/>
</dbReference>
<name>A0A5M6D7C6_9BACT</name>
<proteinExistence type="predicted"/>
<sequence>MNWPTRTTVLFIFSLFTLFSCEESGEIGLDIDETKLGTAFTDTITVKASTILAPDSIVARNRGNLLTGSVTNSSFGLVSAKSFLEVGITSGVGFEDAANARIDSTVLVLDYNEYYGDTTQNLTVNVHKLQQGFRDDVTYFTNSTLPHDAAVIGTATFKPTPRKTVKKVLTNTTVNASIPVRIRMTPAFGAEMLAQSGKTPLSNPTEFLKFLPGIALTSGNDAKSALGFTFSDSTYFKIYYTAGGKKLQYNFIISSTNNRFTQLSADRNNSSLAGLQQTGDSIPAANAGNTAFLQESVGVKTKLTFPYLNKFKQALGTVAINRAELIIPVKSATAFPPSPYLYLFETNKSNRIGRQNGVPIGISANGSSLANFSQPVAATYNSTTQSYTVNITAYLQAVLYNNRINGGRLIQNRGLLVSPASLGQLTSLEALSLQGLNQTLLNLAPGSGVKLRVYYSTNQ</sequence>
<dbReference type="PROSITE" id="PS51257">
    <property type="entry name" value="PROKAR_LIPOPROTEIN"/>
    <property type="match status" value="1"/>
</dbReference>
<dbReference type="InterPro" id="IPR025366">
    <property type="entry name" value="DUF4270"/>
</dbReference>
<organism evidence="1 2">
    <name type="scientific">Adhaeribacter rhizoryzae</name>
    <dbReference type="NCBI Taxonomy" id="2607907"/>
    <lineage>
        <taxon>Bacteria</taxon>
        <taxon>Pseudomonadati</taxon>
        <taxon>Bacteroidota</taxon>
        <taxon>Cytophagia</taxon>
        <taxon>Cytophagales</taxon>
        <taxon>Hymenobacteraceae</taxon>
        <taxon>Adhaeribacter</taxon>
    </lineage>
</organism>
<dbReference type="Proteomes" id="UP000323426">
    <property type="component" value="Unassembled WGS sequence"/>
</dbReference>
<keyword evidence="2" id="KW-1185">Reference proteome</keyword>
<dbReference type="AlphaFoldDB" id="A0A5M6D7C6"/>
<evidence type="ECO:0000313" key="1">
    <source>
        <dbReference type="EMBL" id="KAA5542390.1"/>
    </source>
</evidence>
<dbReference type="RefSeq" id="WP_150091050.1">
    <property type="nucleotide sequence ID" value="NZ_VWSF01000018.1"/>
</dbReference>